<name>A0A3T0TUQ4_9BACT</name>
<evidence type="ECO:0000256" key="4">
    <source>
        <dbReference type="ARBA" id="ARBA00022927"/>
    </source>
</evidence>
<proteinExistence type="inferred from homology"/>
<dbReference type="InterPro" id="IPR001901">
    <property type="entry name" value="Translocase_SecE/Sec61-g"/>
</dbReference>
<dbReference type="GO" id="GO:0005886">
    <property type="term" value="C:plasma membrane"/>
    <property type="evidence" value="ECO:0007669"/>
    <property type="project" value="UniProtKB-SubCell"/>
</dbReference>
<dbReference type="InterPro" id="IPR038379">
    <property type="entry name" value="SecE_sf"/>
</dbReference>
<evidence type="ECO:0000256" key="5">
    <source>
        <dbReference type="ARBA" id="ARBA00022989"/>
    </source>
</evidence>
<keyword evidence="8" id="KW-1003">Cell membrane</keyword>
<evidence type="ECO:0000313" key="10">
    <source>
        <dbReference type="EMBL" id="AZZ65784.1"/>
    </source>
</evidence>
<sequence>MKLEKKEQKNFKKEQKEQRRLKNKETKLYTFRNFAREIKRIVWPKHVKTWKWFGITIAFLILMALFCFLISLGFSSLWNFVGIKS</sequence>
<keyword evidence="4 8" id="KW-0653">Protein transport</keyword>
<evidence type="ECO:0000256" key="8">
    <source>
        <dbReference type="HAMAP-Rule" id="MF_00422"/>
    </source>
</evidence>
<keyword evidence="7 8" id="KW-0472">Membrane</keyword>
<comment type="similarity">
    <text evidence="8">Belongs to the SecE/SEC61-gamma family.</text>
</comment>
<keyword evidence="5 8" id="KW-1133">Transmembrane helix</keyword>
<evidence type="ECO:0000256" key="7">
    <source>
        <dbReference type="ARBA" id="ARBA00023136"/>
    </source>
</evidence>
<gene>
    <name evidence="8 10" type="primary">secE</name>
    <name evidence="10" type="ORF">DMC14_000175</name>
</gene>
<dbReference type="NCBIfam" id="TIGR00964">
    <property type="entry name" value="secE_bact"/>
    <property type="match status" value="1"/>
</dbReference>
<evidence type="ECO:0000256" key="3">
    <source>
        <dbReference type="ARBA" id="ARBA00022692"/>
    </source>
</evidence>
<dbReference type="Pfam" id="PF00584">
    <property type="entry name" value="SecE"/>
    <property type="match status" value="1"/>
</dbReference>
<keyword evidence="2 8" id="KW-0813">Transport</keyword>
<feature type="transmembrane region" description="Helical" evidence="8">
    <location>
        <begin position="52"/>
        <end position="78"/>
    </location>
</feature>
<reference evidence="10" key="1">
    <citation type="submission" date="2019-03" db="EMBL/GenBank/DDBJ databases">
        <title>Draft Sequence and Annotation of the Mycoplasma phocicerebrale Strain 1049T Genome.</title>
        <authorList>
            <person name="Frasca S.Jr."/>
            <person name="Kutish G.F."/>
            <person name="Castellanos Gell J."/>
            <person name="Michaels D.L."/>
            <person name="Brown D.R."/>
        </authorList>
    </citation>
    <scope>NUCLEOTIDE SEQUENCE</scope>
    <source>
        <strain evidence="10">1049</strain>
    </source>
</reference>
<evidence type="ECO:0000256" key="2">
    <source>
        <dbReference type="ARBA" id="ARBA00022448"/>
    </source>
</evidence>
<keyword evidence="6 8" id="KW-0811">Translocation</keyword>
<dbReference type="Gene3D" id="1.20.5.1030">
    <property type="entry name" value="Preprotein translocase secy subunit"/>
    <property type="match status" value="1"/>
</dbReference>
<dbReference type="OrthoDB" id="399914at2"/>
<comment type="subunit">
    <text evidence="8">Component of the Sec protein translocase complex. Heterotrimer consisting of SecY, SecE and SecG subunits. The heterotrimers can form oligomers, although 1 heterotrimer is thought to be able to translocate proteins. Interacts with the ribosome. Interacts with SecDF, and other proteins may be involved. Interacts with SecA.</text>
</comment>
<dbReference type="GO" id="GO:0065002">
    <property type="term" value="P:intracellular protein transmembrane transport"/>
    <property type="evidence" value="ECO:0007669"/>
    <property type="project" value="UniProtKB-UniRule"/>
</dbReference>
<keyword evidence="3 8" id="KW-0812">Transmembrane</keyword>
<dbReference type="GO" id="GO:0009306">
    <property type="term" value="P:protein secretion"/>
    <property type="evidence" value="ECO:0007669"/>
    <property type="project" value="UniProtKB-UniRule"/>
</dbReference>
<evidence type="ECO:0000256" key="1">
    <source>
        <dbReference type="ARBA" id="ARBA00004370"/>
    </source>
</evidence>
<evidence type="ECO:0000256" key="9">
    <source>
        <dbReference type="SAM" id="MobiDB-lite"/>
    </source>
</evidence>
<dbReference type="GO" id="GO:0006605">
    <property type="term" value="P:protein targeting"/>
    <property type="evidence" value="ECO:0007669"/>
    <property type="project" value="UniProtKB-UniRule"/>
</dbReference>
<dbReference type="GO" id="GO:0043952">
    <property type="term" value="P:protein transport by the Sec complex"/>
    <property type="evidence" value="ECO:0007669"/>
    <property type="project" value="UniProtKB-UniRule"/>
</dbReference>
<dbReference type="EMBL" id="CP033058">
    <property type="protein sequence ID" value="AZZ65784.1"/>
    <property type="molecule type" value="Genomic_DNA"/>
</dbReference>
<comment type="function">
    <text evidence="8">Essential subunit of the Sec protein translocation channel SecYEG. Clamps together the 2 halves of SecY. May contact the channel plug during translocation.</text>
</comment>
<accession>A0A3T0TUQ4</accession>
<comment type="subcellular location">
    <subcellularLocation>
        <location evidence="8">Cell membrane</location>
        <topology evidence="8">Single-pass membrane protein</topology>
    </subcellularLocation>
    <subcellularLocation>
        <location evidence="1">Membrane</location>
    </subcellularLocation>
</comment>
<dbReference type="KEGG" id="mphc:DMC14_000175"/>
<dbReference type="InterPro" id="IPR005807">
    <property type="entry name" value="SecE_bac"/>
</dbReference>
<keyword evidence="11" id="KW-1185">Reference proteome</keyword>
<organism evidence="10 11">
    <name type="scientific">Metamycoplasma phocicerebrale</name>
    <dbReference type="NCBI Taxonomy" id="142649"/>
    <lineage>
        <taxon>Bacteria</taxon>
        <taxon>Bacillati</taxon>
        <taxon>Mycoplasmatota</taxon>
        <taxon>Mycoplasmoidales</taxon>
        <taxon>Metamycoplasmataceae</taxon>
        <taxon>Metamycoplasma</taxon>
    </lineage>
</organism>
<dbReference type="AlphaFoldDB" id="A0A3T0TUQ4"/>
<dbReference type="GO" id="GO:0008320">
    <property type="term" value="F:protein transmembrane transporter activity"/>
    <property type="evidence" value="ECO:0007669"/>
    <property type="project" value="UniProtKB-UniRule"/>
</dbReference>
<evidence type="ECO:0000313" key="11">
    <source>
        <dbReference type="Proteomes" id="UP000256585"/>
    </source>
</evidence>
<evidence type="ECO:0000256" key="6">
    <source>
        <dbReference type="ARBA" id="ARBA00023010"/>
    </source>
</evidence>
<dbReference type="Proteomes" id="UP000256585">
    <property type="component" value="Chromosome"/>
</dbReference>
<protein>
    <recommendedName>
        <fullName evidence="8">Protein translocase subunit SecE</fullName>
    </recommendedName>
</protein>
<feature type="region of interest" description="Disordered" evidence="9">
    <location>
        <begin position="1"/>
        <end position="21"/>
    </location>
</feature>
<dbReference type="HAMAP" id="MF_00422">
    <property type="entry name" value="SecE"/>
    <property type="match status" value="1"/>
</dbReference>